<evidence type="ECO:0000256" key="7">
    <source>
        <dbReference type="SAM" id="Phobius"/>
    </source>
</evidence>
<feature type="transmembrane region" description="Helical" evidence="7">
    <location>
        <begin position="177"/>
        <end position="197"/>
    </location>
</feature>
<dbReference type="AlphaFoldDB" id="A0A2J4R458"/>
<accession>A0A2J4R458</accession>
<feature type="transmembrane region" description="Helical" evidence="7">
    <location>
        <begin position="111"/>
        <end position="131"/>
    </location>
</feature>
<feature type="domain" description="Citrate transporter-like" evidence="8">
    <location>
        <begin position="2"/>
        <end position="290"/>
    </location>
</feature>
<dbReference type="GO" id="GO:0005886">
    <property type="term" value="C:plasma membrane"/>
    <property type="evidence" value="ECO:0007669"/>
    <property type="project" value="TreeGrafter"/>
</dbReference>
<comment type="caution">
    <text evidence="9">The sequence shown here is derived from an EMBL/GenBank/DDBJ whole genome shotgun (WGS) entry which is preliminary data.</text>
</comment>
<feature type="transmembrane region" description="Helical" evidence="7">
    <location>
        <begin position="290"/>
        <end position="309"/>
    </location>
</feature>
<evidence type="ECO:0000256" key="3">
    <source>
        <dbReference type="ARBA" id="ARBA00022692"/>
    </source>
</evidence>
<feature type="transmembrane region" description="Helical" evidence="7">
    <location>
        <begin position="209"/>
        <end position="237"/>
    </location>
</feature>
<dbReference type="PANTHER" id="PTHR43652">
    <property type="entry name" value="BASIC AMINO ACID ANTIPORTER YFCC-RELATED"/>
    <property type="match status" value="1"/>
</dbReference>
<evidence type="ECO:0000256" key="2">
    <source>
        <dbReference type="ARBA" id="ARBA00022448"/>
    </source>
</evidence>
<dbReference type="InterPro" id="IPR051679">
    <property type="entry name" value="DASS-Related_Transporters"/>
</dbReference>
<feature type="transmembrane region" description="Helical" evidence="7">
    <location>
        <begin position="25"/>
        <end position="55"/>
    </location>
</feature>
<proteinExistence type="predicted"/>
<dbReference type="GO" id="GO:0055085">
    <property type="term" value="P:transmembrane transport"/>
    <property type="evidence" value="ECO:0007669"/>
    <property type="project" value="InterPro"/>
</dbReference>
<evidence type="ECO:0000256" key="1">
    <source>
        <dbReference type="ARBA" id="ARBA00004141"/>
    </source>
</evidence>
<reference evidence="9 10" key="1">
    <citation type="submission" date="2017-11" db="EMBL/GenBank/DDBJ databases">
        <authorList>
            <person name="Han C.G."/>
        </authorList>
    </citation>
    <scope>NUCLEOTIDE SEQUENCE [LARGE SCALE GENOMIC DNA]</scope>
    <source>
        <strain evidence="9 10">A11</strain>
    </source>
</reference>
<gene>
    <name evidence="9" type="ORF">CWN50_16080</name>
</gene>
<keyword evidence="4" id="KW-0677">Repeat</keyword>
<dbReference type="CDD" id="cd01115">
    <property type="entry name" value="SLC13_permease"/>
    <property type="match status" value="1"/>
</dbReference>
<evidence type="ECO:0000256" key="4">
    <source>
        <dbReference type="ARBA" id="ARBA00022737"/>
    </source>
</evidence>
<protein>
    <submittedName>
        <fullName evidence="9">Cation transporter</fullName>
    </submittedName>
</protein>
<feature type="non-terminal residue" evidence="9">
    <location>
        <position position="1"/>
    </location>
</feature>
<feature type="transmembrane region" description="Helical" evidence="7">
    <location>
        <begin position="249"/>
        <end position="278"/>
    </location>
</feature>
<organism evidence="9 10">
    <name type="scientific">Klebsiella michiganensis</name>
    <dbReference type="NCBI Taxonomy" id="1134687"/>
    <lineage>
        <taxon>Bacteria</taxon>
        <taxon>Pseudomonadati</taxon>
        <taxon>Pseudomonadota</taxon>
        <taxon>Gammaproteobacteria</taxon>
        <taxon>Enterobacterales</taxon>
        <taxon>Enterobacteriaceae</taxon>
        <taxon>Klebsiella/Raoultella group</taxon>
        <taxon>Klebsiella</taxon>
    </lineage>
</organism>
<keyword evidence="3 7" id="KW-0812">Transmembrane</keyword>
<keyword evidence="5 7" id="KW-1133">Transmembrane helix</keyword>
<comment type="subcellular location">
    <subcellularLocation>
        <location evidence="1">Membrane</location>
        <topology evidence="1">Multi-pass membrane protein</topology>
    </subcellularLocation>
</comment>
<evidence type="ECO:0000313" key="9">
    <source>
        <dbReference type="EMBL" id="PLL38115.1"/>
    </source>
</evidence>
<dbReference type="EMBL" id="PIDS01000526">
    <property type="protein sequence ID" value="PLL38115.1"/>
    <property type="molecule type" value="Genomic_DNA"/>
</dbReference>
<dbReference type="PANTHER" id="PTHR43652:SF1">
    <property type="entry name" value="RESPONSE REGULATOR"/>
    <property type="match status" value="1"/>
</dbReference>
<evidence type="ECO:0000256" key="6">
    <source>
        <dbReference type="ARBA" id="ARBA00023136"/>
    </source>
</evidence>
<dbReference type="Pfam" id="PF03600">
    <property type="entry name" value="CitMHS"/>
    <property type="match status" value="1"/>
</dbReference>
<reference evidence="9 10" key="2">
    <citation type="submission" date="2018-01" db="EMBL/GenBank/DDBJ databases">
        <title>Genomic study of Klebsiella pneumoniae.</title>
        <authorList>
            <person name="Yang Y."/>
            <person name="Bicalho R."/>
        </authorList>
    </citation>
    <scope>NUCLEOTIDE SEQUENCE [LARGE SCALE GENOMIC DNA]</scope>
    <source>
        <strain evidence="9 10">A11</strain>
    </source>
</reference>
<feature type="transmembrane region" description="Helical" evidence="7">
    <location>
        <begin position="67"/>
        <end position="91"/>
    </location>
</feature>
<evidence type="ECO:0000313" key="10">
    <source>
        <dbReference type="Proteomes" id="UP000234505"/>
    </source>
</evidence>
<dbReference type="Proteomes" id="UP000234505">
    <property type="component" value="Unassembled WGS sequence"/>
</dbReference>
<dbReference type="InterPro" id="IPR004680">
    <property type="entry name" value="Cit_transptr-like_dom"/>
</dbReference>
<evidence type="ECO:0000256" key="5">
    <source>
        <dbReference type="ARBA" id="ARBA00022989"/>
    </source>
</evidence>
<name>A0A2J4R458_9ENTR</name>
<feature type="transmembrane region" description="Helical" evidence="7">
    <location>
        <begin position="329"/>
        <end position="349"/>
    </location>
</feature>
<keyword evidence="6 7" id="KW-0472">Membrane</keyword>
<evidence type="ECO:0000259" key="8">
    <source>
        <dbReference type="Pfam" id="PF03600"/>
    </source>
</evidence>
<sequence>VLFETGVTDRIGSLVTRYARTEKQLIVVIMLVCGTLSGLLSNTGTAAVLIPVVIGAAMKSGYARSRLLMPLAFASALGGNLSLIGSPGNLIAQSALEQVGQRFGFFEYAKLGIPMLACGILYFVTIGYRILPKTNAAQPQSVNNIKAPACPKYKQVIALSVLILTVLGMIFEKQLGLPIAIVGSIGALSLIVTRVITEKQAYQAIDSQTIFLFGGTLALAKALETTGAGAIMARSIIDLLGHQASPFLLLSAVLIISCILTNFMSNTATAALLMPIGLSIANSMGADPRAVLMAIVIGCSCAYATPVGTPANMMIFSAGGYKFVDYVKVGLPLILISVIVSFILLPIFFPFY</sequence>
<keyword evidence="2" id="KW-0813">Transport</keyword>